<feature type="domain" description="Cyclic nucleotide-binding" evidence="4">
    <location>
        <begin position="32"/>
        <end position="115"/>
    </location>
</feature>
<dbReference type="SUPFAM" id="SSF51206">
    <property type="entry name" value="cAMP-binding domain-like"/>
    <property type="match status" value="1"/>
</dbReference>
<evidence type="ECO:0000256" key="1">
    <source>
        <dbReference type="ARBA" id="ARBA00023015"/>
    </source>
</evidence>
<dbReference type="InterPro" id="IPR014710">
    <property type="entry name" value="RmlC-like_jellyroll"/>
</dbReference>
<protein>
    <submittedName>
        <fullName evidence="6">Cyclic nucleotide-binding domain-containing protein</fullName>
    </submittedName>
</protein>
<evidence type="ECO:0000259" key="4">
    <source>
        <dbReference type="PROSITE" id="PS50042"/>
    </source>
</evidence>
<dbReference type="Gene3D" id="2.60.120.10">
    <property type="entry name" value="Jelly Rolls"/>
    <property type="match status" value="1"/>
</dbReference>
<reference evidence="6 7" key="1">
    <citation type="submission" date="2020-08" db="EMBL/GenBank/DDBJ databases">
        <authorList>
            <person name="Liu C."/>
            <person name="Sun Q."/>
        </authorList>
    </citation>
    <scope>NUCLEOTIDE SEQUENCE [LARGE SCALE GENOMIC DNA]</scope>
    <source>
        <strain evidence="6 7">NSJ-62</strain>
    </source>
</reference>
<dbReference type="Pfam" id="PF00027">
    <property type="entry name" value="cNMP_binding"/>
    <property type="match status" value="1"/>
</dbReference>
<dbReference type="PROSITE" id="PS50042">
    <property type="entry name" value="CNMP_BINDING_3"/>
    <property type="match status" value="1"/>
</dbReference>
<evidence type="ECO:0000313" key="7">
    <source>
        <dbReference type="Proteomes" id="UP000515960"/>
    </source>
</evidence>
<evidence type="ECO:0000313" key="6">
    <source>
        <dbReference type="EMBL" id="QNL44478.1"/>
    </source>
</evidence>
<accession>A0A7G9B4J7</accession>
<gene>
    <name evidence="6" type="ORF">H8790_13765</name>
</gene>
<dbReference type="InterPro" id="IPR036390">
    <property type="entry name" value="WH_DNA-bd_sf"/>
</dbReference>
<dbReference type="SUPFAM" id="SSF46785">
    <property type="entry name" value="Winged helix' DNA-binding domain"/>
    <property type="match status" value="1"/>
</dbReference>
<sequence length="226" mass="25327">MRCGALTAQAEETLRQYALEPERLTGANLGRYEKGEPLCMEGGPIEHLLILLEGRAKVSITTEEGNSLLTCFYHGGGVVGDLELLTGQKTAGTNVIVQVPIRCIRIPIEENRSYLKGCPDFLWQVGLGLGRKLERCSRNSALIILYPLETRLCSYIGLTQRQGVWQEQLTETAELLGASYRHLMRQLRQLCAQGILCKEGRCYRIADRERLRLLGRGFYDPVEGKS</sequence>
<dbReference type="SMART" id="SM00100">
    <property type="entry name" value="cNMP"/>
    <property type="match status" value="1"/>
</dbReference>
<dbReference type="PROSITE" id="PS51063">
    <property type="entry name" value="HTH_CRP_2"/>
    <property type="match status" value="1"/>
</dbReference>
<dbReference type="InterPro" id="IPR018490">
    <property type="entry name" value="cNMP-bd_dom_sf"/>
</dbReference>
<keyword evidence="3" id="KW-0804">Transcription</keyword>
<keyword evidence="7" id="KW-1185">Reference proteome</keyword>
<dbReference type="Proteomes" id="UP000515960">
    <property type="component" value="Chromosome"/>
</dbReference>
<dbReference type="EMBL" id="CP060490">
    <property type="protein sequence ID" value="QNL44478.1"/>
    <property type="molecule type" value="Genomic_DNA"/>
</dbReference>
<evidence type="ECO:0000256" key="3">
    <source>
        <dbReference type="ARBA" id="ARBA00023163"/>
    </source>
</evidence>
<proteinExistence type="predicted"/>
<evidence type="ECO:0000256" key="2">
    <source>
        <dbReference type="ARBA" id="ARBA00023125"/>
    </source>
</evidence>
<dbReference type="RefSeq" id="WP_187333079.1">
    <property type="nucleotide sequence ID" value="NZ_CP060490.1"/>
</dbReference>
<dbReference type="InterPro" id="IPR012318">
    <property type="entry name" value="HTH_CRP"/>
</dbReference>
<dbReference type="GO" id="GO:0006355">
    <property type="term" value="P:regulation of DNA-templated transcription"/>
    <property type="evidence" value="ECO:0007669"/>
    <property type="project" value="InterPro"/>
</dbReference>
<dbReference type="CDD" id="cd00038">
    <property type="entry name" value="CAP_ED"/>
    <property type="match status" value="1"/>
</dbReference>
<name>A0A7G9B4J7_9FIRM</name>
<keyword evidence="1" id="KW-0805">Transcription regulation</keyword>
<organism evidence="6 7">
    <name type="scientific">Oscillibacter hominis</name>
    <dbReference type="NCBI Taxonomy" id="2763056"/>
    <lineage>
        <taxon>Bacteria</taxon>
        <taxon>Bacillati</taxon>
        <taxon>Bacillota</taxon>
        <taxon>Clostridia</taxon>
        <taxon>Eubacteriales</taxon>
        <taxon>Oscillospiraceae</taxon>
        <taxon>Oscillibacter</taxon>
    </lineage>
</organism>
<evidence type="ECO:0000259" key="5">
    <source>
        <dbReference type="PROSITE" id="PS51063"/>
    </source>
</evidence>
<feature type="domain" description="HTH crp-type" evidence="5">
    <location>
        <begin position="146"/>
        <end position="209"/>
    </location>
</feature>
<keyword evidence="2" id="KW-0238">DNA-binding</keyword>
<dbReference type="AlphaFoldDB" id="A0A7G9B4J7"/>
<dbReference type="Pfam" id="PF13545">
    <property type="entry name" value="HTH_Crp_2"/>
    <property type="match status" value="1"/>
</dbReference>
<dbReference type="GO" id="GO:0003677">
    <property type="term" value="F:DNA binding"/>
    <property type="evidence" value="ECO:0007669"/>
    <property type="project" value="UniProtKB-KW"/>
</dbReference>
<dbReference type="InterPro" id="IPR000595">
    <property type="entry name" value="cNMP-bd_dom"/>
</dbReference>
<dbReference type="KEGG" id="ohi:H8790_13765"/>